<dbReference type="CDD" id="cd14792">
    <property type="entry name" value="GH27"/>
    <property type="match status" value="1"/>
</dbReference>
<dbReference type="SUPFAM" id="SSF51445">
    <property type="entry name" value="(Trans)glycosidases"/>
    <property type="match status" value="1"/>
</dbReference>
<organism evidence="9 10">
    <name type="scientific">Colletotrichum sidae</name>
    <dbReference type="NCBI Taxonomy" id="1347389"/>
    <lineage>
        <taxon>Eukaryota</taxon>
        <taxon>Fungi</taxon>
        <taxon>Dikarya</taxon>
        <taxon>Ascomycota</taxon>
        <taxon>Pezizomycotina</taxon>
        <taxon>Sordariomycetes</taxon>
        <taxon>Hypocreomycetidae</taxon>
        <taxon>Glomerellales</taxon>
        <taxon>Glomerellaceae</taxon>
        <taxon>Colletotrichum</taxon>
        <taxon>Colletotrichum orbiculare species complex</taxon>
    </lineage>
</organism>
<dbReference type="PANTHER" id="PTHR36845">
    <property type="entry name" value="HYDROLASE, PUTATIVE (AFU_ORTHOLOGUE AFUA_7G05090)-RELATED"/>
    <property type="match status" value="1"/>
</dbReference>
<dbReference type="GO" id="GO:0000272">
    <property type="term" value="P:polysaccharide catabolic process"/>
    <property type="evidence" value="ECO:0007669"/>
    <property type="project" value="TreeGrafter"/>
</dbReference>
<dbReference type="Pfam" id="PF16499">
    <property type="entry name" value="Melibiase_2"/>
    <property type="match status" value="1"/>
</dbReference>
<reference evidence="9 10" key="1">
    <citation type="submission" date="2018-11" db="EMBL/GenBank/DDBJ databases">
        <title>Genome sequence and assembly of Colletotrichum sidae.</title>
        <authorList>
            <person name="Gan P."/>
            <person name="Shirasu K."/>
        </authorList>
    </citation>
    <scope>NUCLEOTIDE SEQUENCE [LARGE SCALE GENOMIC DNA]</scope>
    <source>
        <strain evidence="9 10">CBS 518.97</strain>
    </source>
</reference>
<dbReference type="FunFam" id="3.20.20.70:FF:000286">
    <property type="entry name" value="Alpha-galactosidase"/>
    <property type="match status" value="1"/>
</dbReference>
<dbReference type="Proteomes" id="UP000295604">
    <property type="component" value="Unassembled WGS sequence"/>
</dbReference>
<dbReference type="Gene3D" id="3.20.20.70">
    <property type="entry name" value="Aldolase class I"/>
    <property type="match status" value="1"/>
</dbReference>
<dbReference type="GO" id="GO:0052757">
    <property type="term" value="F:chondroitin hydrolase activity"/>
    <property type="evidence" value="ECO:0007669"/>
    <property type="project" value="TreeGrafter"/>
</dbReference>
<evidence type="ECO:0000256" key="8">
    <source>
        <dbReference type="SAM" id="SignalP"/>
    </source>
</evidence>
<dbReference type="InterPro" id="IPR013785">
    <property type="entry name" value="Aldolase_TIM"/>
</dbReference>
<keyword evidence="7" id="KW-1015">Disulfide bond</keyword>
<sequence>MYAKHQLWYLLLLAAPFLGLAVGRASKPQMGWNSWNTFKQNINQTLIEDTAKAMVSTGLAQAGYRYLVMDEGRQALERAADGRQQFNASRFPSGGSALAGYVQDLGLKLGPYSDSGIFGCGFTPGSWGYEELDAQTYAKWGIDYLKYDNCGGFHAGTYTQQERFQTMGNALLSSSRNIFYSLCQWGHQFPWYWADNIGAGSYRMSGDIHAQFTQDKSGVCKTAYCLNTGYAGVSVLTMIRKMREISPFQHKSRQSWADMDMLEVGVGGAMSEIEEQTHFSFWAALKFPLIIGADVTKIRESSLKILLNEDVIGISQDERGEAVRYVPELSREDDIQVWAGPVETGIYRHVVLALNYGSNKTNISIPWSKVGLEQDCSGSGVKSSPPTLFPEYTKPGGTRYVYRELDFWTSGFFPGCLYLLLERRRKYSHLLRRLSWKAENEPHEIHLQQVLHGWWTETLHRNAQITTTHDLGFMIFPWARPAWELEHDRTSYNTALKAAESLRGRYDVTVGSIRSWDVCVTKRYKFLDPSKDFLVIIDNMMNLDMIFWAAAQLGDDDMYNAAVKHAETTRKHHIRPDFSTFHVVNFDQATGEPKEKITNQGYSDTSSWSRGQAWAIAGFAQTYDWTRDVSFLETAISCAEYFLAQLPPSCIPPWDFAAPKDQAQPPDVSAAIITAYGLLLIHEALTGLGRESVYLKQSLRILRGNCSVHMNAGGKYIKTRQRIDTVEHGTVDEEVGWDVDMENEPETILNGATINNYEYAPRRWANHGLVYADYFFLLAGNKLLEMGVTEIWDCNV</sequence>
<evidence type="ECO:0000256" key="1">
    <source>
        <dbReference type="ARBA" id="ARBA00001255"/>
    </source>
</evidence>
<accession>A0A4R8T8V3</accession>
<dbReference type="PRINTS" id="PR00740">
    <property type="entry name" value="GLHYDRLASE27"/>
</dbReference>
<feature type="signal peptide" evidence="8">
    <location>
        <begin position="1"/>
        <end position="25"/>
    </location>
</feature>
<dbReference type="InterPro" id="IPR052369">
    <property type="entry name" value="UG_Glycosaminoglycan_Hydrolase"/>
</dbReference>
<dbReference type="InterPro" id="IPR013780">
    <property type="entry name" value="Glyco_hydro_b"/>
</dbReference>
<dbReference type="EC" id="3.2.1.22" evidence="3 7"/>
<dbReference type="InterPro" id="IPR017853">
    <property type="entry name" value="GH"/>
</dbReference>
<evidence type="ECO:0000256" key="5">
    <source>
        <dbReference type="ARBA" id="ARBA00023295"/>
    </source>
</evidence>
<comment type="similarity">
    <text evidence="2 7">Belongs to the glycosyl hydrolase 27 family.</text>
</comment>
<dbReference type="EMBL" id="QAPF01000180">
    <property type="protein sequence ID" value="TEA13938.1"/>
    <property type="molecule type" value="Genomic_DNA"/>
</dbReference>
<evidence type="ECO:0000256" key="7">
    <source>
        <dbReference type="RuleBase" id="RU361168"/>
    </source>
</evidence>
<keyword evidence="10" id="KW-1185">Reference proteome</keyword>
<comment type="caution">
    <text evidence="9">The sequence shown here is derived from an EMBL/GenBank/DDBJ whole genome shotgun (WGS) entry which is preliminary data.</text>
</comment>
<proteinExistence type="inferred from homology"/>
<keyword evidence="8" id="KW-0732">Signal</keyword>
<comment type="catalytic activity">
    <reaction evidence="1 7">
        <text>Hydrolysis of terminal, non-reducing alpha-D-galactose residues in alpha-D-galactosides, including galactose oligosaccharides, galactomannans and galactolipids.</text>
        <dbReference type="EC" id="3.2.1.22"/>
    </reaction>
</comment>
<comment type="similarity">
    <text evidence="6">Belongs to the glycosyl hydrolase 88 family.</text>
</comment>
<evidence type="ECO:0000313" key="10">
    <source>
        <dbReference type="Proteomes" id="UP000295604"/>
    </source>
</evidence>
<dbReference type="PANTHER" id="PTHR36845:SF1">
    <property type="entry name" value="HYDROLASE, PUTATIVE (AFU_ORTHOLOGUE AFUA_7G05090)-RELATED"/>
    <property type="match status" value="1"/>
</dbReference>
<dbReference type="Gene3D" id="1.50.10.10">
    <property type="match status" value="1"/>
</dbReference>
<keyword evidence="5 7" id="KW-0326">Glycosidase</keyword>
<keyword evidence="4 7" id="KW-0378">Hydrolase</keyword>
<gene>
    <name evidence="9" type="primary">AGAL2</name>
    <name evidence="9" type="ORF">C8034_v003967</name>
</gene>
<dbReference type="GO" id="GO:0004557">
    <property type="term" value="F:alpha-galactosidase activity"/>
    <property type="evidence" value="ECO:0007669"/>
    <property type="project" value="UniProtKB-EC"/>
</dbReference>
<evidence type="ECO:0000256" key="6">
    <source>
        <dbReference type="ARBA" id="ARBA00038358"/>
    </source>
</evidence>
<evidence type="ECO:0000313" key="9">
    <source>
        <dbReference type="EMBL" id="TEA13938.1"/>
    </source>
</evidence>
<evidence type="ECO:0000256" key="3">
    <source>
        <dbReference type="ARBA" id="ARBA00012755"/>
    </source>
</evidence>
<dbReference type="Gene3D" id="2.60.40.1180">
    <property type="entry name" value="Golgi alpha-mannosidase II"/>
    <property type="match status" value="1"/>
</dbReference>
<evidence type="ECO:0000256" key="4">
    <source>
        <dbReference type="ARBA" id="ARBA00022801"/>
    </source>
</evidence>
<feature type="chain" id="PRO_5020362569" description="Alpha-galactosidase" evidence="8">
    <location>
        <begin position="26"/>
        <end position="796"/>
    </location>
</feature>
<dbReference type="InterPro" id="IPR012341">
    <property type="entry name" value="6hp_glycosidase-like_sf"/>
</dbReference>
<dbReference type="InterPro" id="IPR002241">
    <property type="entry name" value="Glyco_hydro_27"/>
</dbReference>
<protein>
    <recommendedName>
        <fullName evidence="3 7">Alpha-galactosidase</fullName>
        <ecNumber evidence="3 7">3.2.1.22</ecNumber>
    </recommendedName>
    <alternativeName>
        <fullName evidence="7">Melibiase</fullName>
    </alternativeName>
</protein>
<dbReference type="SUPFAM" id="SSF48208">
    <property type="entry name" value="Six-hairpin glycosidases"/>
    <property type="match status" value="1"/>
</dbReference>
<dbReference type="AlphaFoldDB" id="A0A4R8T8V3"/>
<evidence type="ECO:0000256" key="2">
    <source>
        <dbReference type="ARBA" id="ARBA00009743"/>
    </source>
</evidence>
<dbReference type="InterPro" id="IPR008928">
    <property type="entry name" value="6-hairpin_glycosidase_sf"/>
</dbReference>
<name>A0A4R8T8V3_9PEZI</name>